<sequence length="134" mass="14540">MAATLYVLGLLLLIAFSQDVARAEGRALLQNGACTYEDITISNGVTGKHPSGIPIYSVVILNECDFPCNISNIRLRCGWFTSATLINPNGFRRLQYDDCLVNNGRPLLPGIAVSFHYTAQFLNPLSVSSADISC</sequence>
<evidence type="ECO:0000256" key="2">
    <source>
        <dbReference type="SAM" id="SignalP"/>
    </source>
</evidence>
<organism evidence="3 4">
    <name type="scientific">Punica granatum</name>
    <name type="common">Pomegranate</name>
    <dbReference type="NCBI Taxonomy" id="22663"/>
    <lineage>
        <taxon>Eukaryota</taxon>
        <taxon>Viridiplantae</taxon>
        <taxon>Streptophyta</taxon>
        <taxon>Embryophyta</taxon>
        <taxon>Tracheophyta</taxon>
        <taxon>Spermatophyta</taxon>
        <taxon>Magnoliopsida</taxon>
        <taxon>eudicotyledons</taxon>
        <taxon>Gunneridae</taxon>
        <taxon>Pentapetalae</taxon>
        <taxon>rosids</taxon>
        <taxon>malvids</taxon>
        <taxon>Myrtales</taxon>
        <taxon>Lythraceae</taxon>
        <taxon>Punica</taxon>
    </lineage>
</organism>
<accession>A0A2I0IV05</accession>
<protein>
    <recommendedName>
        <fullName evidence="5">TPD1 protein homolog 1-like</fullName>
    </recommendedName>
</protein>
<dbReference type="AlphaFoldDB" id="A0A2I0IV05"/>
<proteinExistence type="predicted"/>
<dbReference type="Pfam" id="PF24068">
    <property type="entry name" value="TPD1_C"/>
    <property type="match status" value="1"/>
</dbReference>
<evidence type="ECO:0000313" key="4">
    <source>
        <dbReference type="Proteomes" id="UP000233551"/>
    </source>
</evidence>
<dbReference type="InterPro" id="IPR040361">
    <property type="entry name" value="TPD1"/>
</dbReference>
<dbReference type="Proteomes" id="UP000233551">
    <property type="component" value="Unassembled WGS sequence"/>
</dbReference>
<evidence type="ECO:0000256" key="1">
    <source>
        <dbReference type="ARBA" id="ARBA00022729"/>
    </source>
</evidence>
<feature type="signal peptide" evidence="2">
    <location>
        <begin position="1"/>
        <end position="23"/>
    </location>
</feature>
<comment type="caution">
    <text evidence="3">The sequence shown here is derived from an EMBL/GenBank/DDBJ whole genome shotgun (WGS) entry which is preliminary data.</text>
</comment>
<dbReference type="STRING" id="22663.A0A2I0IV05"/>
<reference evidence="3 4" key="1">
    <citation type="submission" date="2017-11" db="EMBL/GenBank/DDBJ databases">
        <title>De-novo sequencing of pomegranate (Punica granatum L.) genome.</title>
        <authorList>
            <person name="Akparov Z."/>
            <person name="Amiraslanov A."/>
            <person name="Hajiyeva S."/>
            <person name="Abbasov M."/>
            <person name="Kaur K."/>
            <person name="Hamwieh A."/>
            <person name="Solovyev V."/>
            <person name="Salamov A."/>
            <person name="Braich B."/>
            <person name="Kosarev P."/>
            <person name="Mahmoud A."/>
            <person name="Hajiyev E."/>
            <person name="Babayeva S."/>
            <person name="Izzatullayeva V."/>
            <person name="Mammadov A."/>
            <person name="Mammadov A."/>
            <person name="Sharifova S."/>
            <person name="Ojaghi J."/>
            <person name="Eynullazada K."/>
            <person name="Bayramov B."/>
            <person name="Abdulazimova A."/>
            <person name="Shahmuradov I."/>
        </authorList>
    </citation>
    <scope>NUCLEOTIDE SEQUENCE [LARGE SCALE GENOMIC DNA]</scope>
    <source>
        <strain evidence="4">cv. AG2017</strain>
        <tissue evidence="3">Leaf</tissue>
    </source>
</reference>
<keyword evidence="1 2" id="KW-0732">Signal</keyword>
<dbReference type="PANTHER" id="PTHR33184">
    <property type="entry name" value="PROTEIN TAPETUM DETERMINANT 1-LIKE-RELATED"/>
    <property type="match status" value="1"/>
</dbReference>
<dbReference type="EMBL" id="PGOL01002454">
    <property type="protein sequence ID" value="PKI47831.1"/>
    <property type="molecule type" value="Genomic_DNA"/>
</dbReference>
<dbReference type="GO" id="GO:0001709">
    <property type="term" value="P:cell fate determination"/>
    <property type="evidence" value="ECO:0007669"/>
    <property type="project" value="TreeGrafter"/>
</dbReference>
<name>A0A2I0IV05_PUNGR</name>
<gene>
    <name evidence="3" type="ORF">CRG98_031792</name>
</gene>
<keyword evidence="4" id="KW-1185">Reference proteome</keyword>
<dbReference type="PANTHER" id="PTHR33184:SF67">
    <property type="entry name" value="PROTEIN TAPETUM DETERMINANT 1"/>
    <property type="match status" value="1"/>
</dbReference>
<feature type="chain" id="PRO_5014111113" description="TPD1 protein homolog 1-like" evidence="2">
    <location>
        <begin position="24"/>
        <end position="134"/>
    </location>
</feature>
<evidence type="ECO:0008006" key="5">
    <source>
        <dbReference type="Google" id="ProtNLM"/>
    </source>
</evidence>
<evidence type="ECO:0000313" key="3">
    <source>
        <dbReference type="EMBL" id="PKI47831.1"/>
    </source>
</evidence>